<organism evidence="2 3">
    <name type="scientific">Paenibacillus contaminans</name>
    <dbReference type="NCBI Taxonomy" id="450362"/>
    <lineage>
        <taxon>Bacteria</taxon>
        <taxon>Bacillati</taxon>
        <taxon>Bacillota</taxon>
        <taxon>Bacilli</taxon>
        <taxon>Bacillales</taxon>
        <taxon>Paenibacillaceae</taxon>
        <taxon>Paenibacillus</taxon>
    </lineage>
</organism>
<accession>A0A329MB81</accession>
<dbReference type="Proteomes" id="UP000250369">
    <property type="component" value="Unassembled WGS sequence"/>
</dbReference>
<feature type="compositionally biased region" description="Basic and acidic residues" evidence="1">
    <location>
        <begin position="119"/>
        <end position="131"/>
    </location>
</feature>
<dbReference type="AlphaFoldDB" id="A0A329MB81"/>
<feature type="region of interest" description="Disordered" evidence="1">
    <location>
        <begin position="115"/>
        <end position="137"/>
    </location>
</feature>
<proteinExistence type="predicted"/>
<evidence type="ECO:0000313" key="3">
    <source>
        <dbReference type="Proteomes" id="UP000250369"/>
    </source>
</evidence>
<gene>
    <name evidence="2" type="ORF">DQG23_28700</name>
</gene>
<keyword evidence="3" id="KW-1185">Reference proteome</keyword>
<dbReference type="RefSeq" id="WP_113034476.1">
    <property type="nucleotide sequence ID" value="NZ_QMFB01000021.1"/>
</dbReference>
<evidence type="ECO:0000256" key="1">
    <source>
        <dbReference type="SAM" id="MobiDB-lite"/>
    </source>
</evidence>
<comment type="caution">
    <text evidence="2">The sequence shown here is derived from an EMBL/GenBank/DDBJ whole genome shotgun (WGS) entry which is preliminary data.</text>
</comment>
<dbReference type="OrthoDB" id="2820357at2"/>
<name>A0A329MB81_9BACL</name>
<sequence length="307" mass="32416">MKKKWVALGSAVGISSIVMVTAGMSVMAGTSGYDAYKSALKTTKSAASFSVQAEAAVKDNGAVLTSANGSFKASRDNGTGSGRIEVASGGAGQKLSFYKQDDGVVFKTDDSDVYYVKPGDPEKEKRSKSNESVDPAIPQQVETVIDALVGNLKDYVAVDEKADGSKEVSVELTGAQIPAVVNAIVPIAVKRAADGHGGFGEREKADGQGKLPFDKNLLANKPQLSQDIKIDKIGLKAVIDESNFITHQEAAITISGKDDAGTPHVVSLQLNADFSDYNNTTPDQADLTGQTIQTIENEHKWKRGHGR</sequence>
<reference evidence="2 3" key="1">
    <citation type="journal article" date="2009" name="Int. J. Syst. Evol. Microbiol.">
        <title>Paenibacillus contaminans sp. nov., isolated from a contaminated laboratory plate.</title>
        <authorList>
            <person name="Chou J.H."/>
            <person name="Lee J.H."/>
            <person name="Lin M.C."/>
            <person name="Chang P.S."/>
            <person name="Arun A.B."/>
            <person name="Young C.C."/>
            <person name="Chen W.M."/>
        </authorList>
    </citation>
    <scope>NUCLEOTIDE SEQUENCE [LARGE SCALE GENOMIC DNA]</scope>
    <source>
        <strain evidence="2 3">CKOBP-6</strain>
    </source>
</reference>
<dbReference type="EMBL" id="QMFB01000021">
    <property type="protein sequence ID" value="RAV16396.1"/>
    <property type="molecule type" value="Genomic_DNA"/>
</dbReference>
<protein>
    <submittedName>
        <fullName evidence="2">Uncharacterized protein</fullName>
    </submittedName>
</protein>
<evidence type="ECO:0000313" key="2">
    <source>
        <dbReference type="EMBL" id="RAV16396.1"/>
    </source>
</evidence>